<feature type="compositionally biased region" description="Low complexity" evidence="8">
    <location>
        <begin position="2261"/>
        <end position="2273"/>
    </location>
</feature>
<dbReference type="Gene3D" id="1.10.10.60">
    <property type="entry name" value="Homeodomain-like"/>
    <property type="match status" value="1"/>
</dbReference>
<feature type="domain" description="Chromo" evidence="9">
    <location>
        <begin position="1298"/>
        <end position="1353"/>
    </location>
</feature>
<dbReference type="GO" id="GO:0034728">
    <property type="term" value="P:nucleosome organization"/>
    <property type="evidence" value="ECO:0007669"/>
    <property type="project" value="TreeGrafter"/>
</dbReference>
<proteinExistence type="predicted"/>
<feature type="compositionally biased region" description="Low complexity" evidence="8">
    <location>
        <begin position="361"/>
        <end position="381"/>
    </location>
</feature>
<keyword evidence="7" id="KW-0175">Coiled coil</keyword>
<dbReference type="PROSITE" id="PS50013">
    <property type="entry name" value="CHROMO_2"/>
    <property type="match status" value="1"/>
</dbReference>
<dbReference type="CDD" id="cd18793">
    <property type="entry name" value="SF2_C_SNF"/>
    <property type="match status" value="1"/>
</dbReference>
<dbReference type="GO" id="GO:0004386">
    <property type="term" value="F:helicase activity"/>
    <property type="evidence" value="ECO:0007669"/>
    <property type="project" value="UniProtKB-KW"/>
</dbReference>
<dbReference type="InterPro" id="IPR027417">
    <property type="entry name" value="P-loop_NTPase"/>
</dbReference>
<dbReference type="Gene3D" id="3.40.50.300">
    <property type="entry name" value="P-loop containing nucleotide triphosphate hydrolases"/>
    <property type="match status" value="1"/>
</dbReference>
<feature type="region of interest" description="Disordered" evidence="8">
    <location>
        <begin position="2930"/>
        <end position="2972"/>
    </location>
</feature>
<keyword evidence="6" id="KW-0539">Nucleus</keyword>
<feature type="coiled-coil region" evidence="7">
    <location>
        <begin position="1928"/>
        <end position="1955"/>
    </location>
</feature>
<dbReference type="GO" id="GO:0016887">
    <property type="term" value="F:ATP hydrolysis activity"/>
    <property type="evidence" value="ECO:0007669"/>
    <property type="project" value="TreeGrafter"/>
</dbReference>
<feature type="compositionally biased region" description="Basic residues" evidence="8">
    <location>
        <begin position="2861"/>
        <end position="2871"/>
    </location>
</feature>
<feature type="compositionally biased region" description="Acidic residues" evidence="8">
    <location>
        <begin position="929"/>
        <end position="940"/>
    </location>
</feature>
<feature type="compositionally biased region" description="Low complexity" evidence="8">
    <location>
        <begin position="286"/>
        <end position="299"/>
    </location>
</feature>
<feature type="compositionally biased region" description="Basic and acidic residues" evidence="8">
    <location>
        <begin position="2717"/>
        <end position="2729"/>
    </location>
</feature>
<feature type="region of interest" description="Disordered" evidence="8">
    <location>
        <begin position="648"/>
        <end position="685"/>
    </location>
</feature>
<feature type="compositionally biased region" description="Acidic residues" evidence="8">
    <location>
        <begin position="2303"/>
        <end position="2316"/>
    </location>
</feature>
<dbReference type="SUPFAM" id="SSF52540">
    <property type="entry name" value="P-loop containing nucleoside triphosphate hydrolases"/>
    <property type="match status" value="2"/>
</dbReference>
<dbReference type="SMART" id="SM00298">
    <property type="entry name" value="CHROMO"/>
    <property type="match status" value="2"/>
</dbReference>
<dbReference type="eggNOG" id="KOG0384">
    <property type="taxonomic scope" value="Eukaryota"/>
</dbReference>
<evidence type="ECO:0000256" key="4">
    <source>
        <dbReference type="ARBA" id="ARBA00022801"/>
    </source>
</evidence>
<dbReference type="GO" id="GO:0042393">
    <property type="term" value="F:histone binding"/>
    <property type="evidence" value="ECO:0007669"/>
    <property type="project" value="TreeGrafter"/>
</dbReference>
<dbReference type="SMART" id="SM00487">
    <property type="entry name" value="DEXDc"/>
    <property type="match status" value="1"/>
</dbReference>
<dbReference type="GO" id="GO:0000785">
    <property type="term" value="C:chromatin"/>
    <property type="evidence" value="ECO:0007669"/>
    <property type="project" value="TreeGrafter"/>
</dbReference>
<feature type="region of interest" description="Disordered" evidence="8">
    <location>
        <begin position="3027"/>
        <end position="3050"/>
    </location>
</feature>
<evidence type="ECO:0000313" key="12">
    <source>
        <dbReference type="EMBL" id="OTN68224.1"/>
    </source>
</evidence>
<feature type="domain" description="Helicase C-terminal" evidence="11">
    <location>
        <begin position="1712"/>
        <end position="1868"/>
    </location>
</feature>
<feature type="region of interest" description="Disordered" evidence="8">
    <location>
        <begin position="2342"/>
        <end position="2387"/>
    </location>
</feature>
<dbReference type="VEuPathDB" id="PlasmoDB:PKA1H_090007300"/>
<dbReference type="GO" id="GO:0003677">
    <property type="term" value="F:DNA binding"/>
    <property type="evidence" value="ECO:0007669"/>
    <property type="project" value="UniProtKB-KW"/>
</dbReference>
<organism evidence="12 13">
    <name type="scientific">Plasmodium knowlesi</name>
    <dbReference type="NCBI Taxonomy" id="5850"/>
    <lineage>
        <taxon>Eukaryota</taxon>
        <taxon>Sar</taxon>
        <taxon>Alveolata</taxon>
        <taxon>Apicomplexa</taxon>
        <taxon>Aconoidasida</taxon>
        <taxon>Haemosporida</taxon>
        <taxon>Plasmodiidae</taxon>
        <taxon>Plasmodium</taxon>
        <taxon>Plasmodium (Plasmodium)</taxon>
    </lineage>
</organism>
<feature type="compositionally biased region" description="Basic and acidic residues" evidence="8">
    <location>
        <begin position="3179"/>
        <end position="3194"/>
    </location>
</feature>
<dbReference type="InterPro" id="IPR016197">
    <property type="entry name" value="Chromo-like_dom_sf"/>
</dbReference>
<keyword evidence="4" id="KW-0378">Hydrolase</keyword>
<evidence type="ECO:0000313" key="13">
    <source>
        <dbReference type="Proteomes" id="UP000195012"/>
    </source>
</evidence>
<feature type="compositionally biased region" description="Basic residues" evidence="8">
    <location>
        <begin position="973"/>
        <end position="983"/>
    </location>
</feature>
<dbReference type="OMA" id="KQSMGGI"/>
<dbReference type="Proteomes" id="UP000195012">
    <property type="component" value="Unassembled WGS sequence"/>
</dbReference>
<feature type="compositionally biased region" description="Low complexity" evidence="8">
    <location>
        <begin position="2803"/>
        <end position="2812"/>
    </location>
</feature>
<feature type="compositionally biased region" description="Basic and acidic residues" evidence="8">
    <location>
        <begin position="2619"/>
        <end position="2628"/>
    </location>
</feature>
<name>A0A1Y3DU97_PLAKN</name>
<feature type="region of interest" description="Disordered" evidence="8">
    <location>
        <begin position="1131"/>
        <end position="1154"/>
    </location>
</feature>
<comment type="caution">
    <text evidence="12">The sequence shown here is derived from an EMBL/GenBank/DDBJ whole genome shotgun (WGS) entry which is preliminary data.</text>
</comment>
<dbReference type="PROSITE" id="PS51192">
    <property type="entry name" value="HELICASE_ATP_BIND_1"/>
    <property type="match status" value="1"/>
</dbReference>
<evidence type="ECO:0000256" key="6">
    <source>
        <dbReference type="ARBA" id="ARBA00023242"/>
    </source>
</evidence>
<feature type="domain" description="Helicase ATP-binding" evidence="10">
    <location>
        <begin position="1403"/>
        <end position="1579"/>
    </location>
</feature>
<protein>
    <submittedName>
        <fullName evidence="12">Putative Chromodomain-helicase-DNA-binding protein 1-like protein</fullName>
    </submittedName>
</protein>
<dbReference type="Gene3D" id="2.40.50.40">
    <property type="match status" value="2"/>
</dbReference>
<feature type="region of interest" description="Disordered" evidence="8">
    <location>
        <begin position="571"/>
        <end position="591"/>
    </location>
</feature>
<dbReference type="SUPFAM" id="SSF54160">
    <property type="entry name" value="Chromo domain-like"/>
    <property type="match status" value="2"/>
</dbReference>
<feature type="compositionally biased region" description="Polar residues" evidence="8">
    <location>
        <begin position="3036"/>
        <end position="3046"/>
    </location>
</feature>
<feature type="compositionally biased region" description="Acidic residues" evidence="8">
    <location>
        <begin position="2930"/>
        <end position="2949"/>
    </location>
</feature>
<dbReference type="PANTHER" id="PTHR45623">
    <property type="entry name" value="CHROMODOMAIN-HELICASE-DNA-BINDING PROTEIN 3-RELATED-RELATED"/>
    <property type="match status" value="1"/>
</dbReference>
<feature type="region of interest" description="Disordered" evidence="8">
    <location>
        <begin position="1"/>
        <end position="24"/>
    </location>
</feature>
<dbReference type="InterPro" id="IPR038718">
    <property type="entry name" value="SNF2-like_sf"/>
</dbReference>
<evidence type="ECO:0000256" key="1">
    <source>
        <dbReference type="ARBA" id="ARBA00004123"/>
    </source>
</evidence>
<feature type="compositionally biased region" description="Low complexity" evidence="8">
    <location>
        <begin position="2759"/>
        <end position="2785"/>
    </location>
</feature>
<dbReference type="GO" id="GO:0003682">
    <property type="term" value="F:chromatin binding"/>
    <property type="evidence" value="ECO:0007669"/>
    <property type="project" value="TreeGrafter"/>
</dbReference>
<dbReference type="VEuPathDB" id="PlasmoDB:PKNH_0608400"/>
<feature type="compositionally biased region" description="Basic and acidic residues" evidence="8">
    <location>
        <begin position="2342"/>
        <end position="2370"/>
    </location>
</feature>
<dbReference type="GO" id="GO:0005524">
    <property type="term" value="F:ATP binding"/>
    <property type="evidence" value="ECO:0007669"/>
    <property type="project" value="UniProtKB-KW"/>
</dbReference>
<feature type="region of interest" description="Disordered" evidence="8">
    <location>
        <begin position="2711"/>
        <end position="2890"/>
    </location>
</feature>
<evidence type="ECO:0000256" key="8">
    <source>
        <dbReference type="SAM" id="MobiDB-lite"/>
    </source>
</evidence>
<dbReference type="SMART" id="SM00490">
    <property type="entry name" value="HELICc"/>
    <property type="match status" value="1"/>
</dbReference>
<feature type="region of interest" description="Disordered" evidence="8">
    <location>
        <begin position="608"/>
        <end position="635"/>
    </location>
</feature>
<evidence type="ECO:0000256" key="3">
    <source>
        <dbReference type="ARBA" id="ARBA00022741"/>
    </source>
</evidence>
<dbReference type="InterPro" id="IPR001650">
    <property type="entry name" value="Helicase_C-like"/>
</dbReference>
<dbReference type="GO" id="GO:0140658">
    <property type="term" value="F:ATP-dependent chromatin remodeler activity"/>
    <property type="evidence" value="ECO:0007669"/>
    <property type="project" value="TreeGrafter"/>
</dbReference>
<dbReference type="EMBL" id="NETL01000017">
    <property type="protein sequence ID" value="OTN68224.1"/>
    <property type="molecule type" value="Genomic_DNA"/>
</dbReference>
<feature type="compositionally biased region" description="Basic and acidic residues" evidence="8">
    <location>
        <begin position="2276"/>
        <end position="2290"/>
    </location>
</feature>
<dbReference type="Pfam" id="PF00385">
    <property type="entry name" value="Chromo"/>
    <property type="match status" value="1"/>
</dbReference>
<evidence type="ECO:0000256" key="2">
    <source>
        <dbReference type="ARBA" id="ARBA00022737"/>
    </source>
</evidence>
<feature type="compositionally biased region" description="Polar residues" evidence="8">
    <location>
        <begin position="332"/>
        <end position="355"/>
    </location>
</feature>
<evidence type="ECO:0000256" key="7">
    <source>
        <dbReference type="SAM" id="Coils"/>
    </source>
</evidence>
<dbReference type="InterPro" id="IPR000953">
    <property type="entry name" value="Chromo/chromo_shadow_dom"/>
</dbReference>
<dbReference type="PANTHER" id="PTHR45623:SF14">
    <property type="entry name" value="CHROMODOMAIN-HELICASE-DNA-BINDING PROTEIN 1"/>
    <property type="match status" value="1"/>
</dbReference>
<dbReference type="VEuPathDB" id="PlasmoDB:PKNOH_S03323200"/>
<sequence>MNSSMQHNMSGSNPGGSGGSSANMRDAMHYSEMMEGDNAGGVKGTGAHNSYMNQVNSSKNLPCTSPPSSYMNNSNNINMGKGMHFNPMSSGGDGTISITSSLLSNNEQSMQMRQSMGMSKNCGGASTGGANASGGGMHEPYQKPILSNYNMQVQSSMGGHHHHMVSGNQTGGNGTNQMGGRYNNMSYPMQDMNSNVHMNTGKGLHTNGEMKHSNKDPNFLGTNNMKQNTFVNNMYYQRNDMMLRNSSNSYNMHGNYYGYMNNGYYGGPSASTNCFKQNANMMNTGNGASNSSGSSNGANYTDSLNAGNHGEGGLNSKLSGKGPGSMADKSASLKSIQGGNASSSCGGMNASQLNMGSRPLSGSGMNSIGGSNTNGNNDNSYNNSAGNNNLCAKSMNKGTTGVGGTGGMNVDSTGMPNNVMMHMVNNNVMMNNKVMSSMMMGNSGGGSGGAKNAMGGAGGMPGMNMAGVNMGGMNMGGMGGMGSMSNMGSMGGMGNMHGKGMNGMPTHRPNSVMEKANSLGDVNNMRYHHPIGGGGSNMYNKMGFNNLSEYPYDNYATNHMSAKSECGSMSKDSKGALGGKNGMKHGKGSKSIKDELLEKDDTMGMMNSSSLLCDGQTTGGGTSTRKGKATVGAGGGVASASMEQFNSGGMMSSDQQLGGGMYKKYNKNGDNQIDVKDKKMGSSNNNGNVVSGGGEPGINTGSNHPYNMFPNYNIKYPMNVDMFGTMGTSNPYGMSNKGGGGTYPNMNLMNGMSGTNGANEMASSGGNVNTSGGISYGGMNKVSSINNYNMMNAYGDNRYSNLKSMDQMKSYNDGMVMGGGGGGTGGGPAGAVGQHGSSNLGSMMSMGSIGNVGNYNSLNSFMQSRNYPNEMSMRMMNSRGMMGVNNPANMCNNQSGMMMMSGGGGVGAGGVGMHANPSSAAAPRFKNEEVDEDEYEDEDGHDGSDLYGGSKYTKKSASGKQTNRGKKSETQKKDKKKKKKKKNANNSLDTDEDEDNDLYVNTYAKKSHTRSSSKKSQMYDPVEDRYNEKAKRNEKNDIFVSPYIGAVEGRTNLRERRKVRNYAQMESYFETDEEDKKVDEEKMLLRQEKQIMGGIDRVLHHRRIVDYKNVNSIKNNPFLYINKNKGNGAGSGATGNGANKSATDGNGGNKSATDGNVAVEGGVGDGAVGEGAVGEGVVGEGVVGEGVVGEGVVGEGADGKVGAVNEHEDQAMDDFYEEEDIEDISQVEFLIKWLGKSHIHNFFCTYEYLRLFNGLKKVDNYIKKIRQSFQKRKYMTADEIEQEKIYSEIKKQIEMDAINAERIVSHRLCDETGEQLFLVKWMSCAYDQCTEETRQTLVDHGFTKLIEEYFDRESKICGLKAFSSVWNRGPLTATKFDPYNETPFYLNEKKLRAYQLTGLNWMVSRMKRNLSVLLADEMGLGKTVQTIAVVGHMLYKEKLIGPYLVIVPQSTVDNWLNEFKSWLPQANVVCYHGNAVSRELIRTHELKKVYVANKGFRYKFDVCITTPSILNSLSDVELLKKMPWQLMVVDEAHQLKNRQSKRFIELKQFMAESKLLLSGTPLHNNLEELWTLLHFLNPQQYTHYENFQKKYNEIENTSLIGEAKQKQLMQLQHELHEVILRRVKKDVEKSLPNKVERILRVELSPIQIEFYKNILTKNYEQLAKASGGAKNSLQNICMELKKVCNHPFLCCEPVDKDEYKERLVYSSGKICLLEKLLIRLKERGNRVLIFSQMVKMLNILSEYLTLRGFKHQRLDGTMSKEMRKKAMNHFNSKNSDDFVFLLSTKAGGLGINLTSADTVIIYDSDWNPQNDLQAGARAHRIGQTKTVQIYRLVTKDSIEQTILERAKVKMVLDTLVVQGLNKKQNDNVNYIGGEGGNTSNGFTREELSKILKFGAQKLWEKNSSKYSPQKMDEEKAVIKGVDVDLDKILEEAEAHENANNANKDLNSEFNSLHNSNNLFASGNSLFGSGTPGSPSGGGTVGSGGIADDLLSSYNNITEFKYEPPANLKSNIYNDSTKADDLEEEEGNDKDFWDRTIPLEERLKLKRMKEEELLVHGPRKTRTRDHRHNLYVESANTQTMNDEDDDSEEYTVKYHDKNKNLKKKRKRRTSTHITEKDKFRLYRSLMKFGNPYLRLDDIRVDSKLTKVDQNVILTELNIIVDTCKEIVERVAKENSLKVNEENAMAARDGIEGAGVVDAAGGVVDEEEEEEERAVKRMKDEADIKLLKEEENNNTTTTTDSNHLTVGSCDDSSGKKLEEGADDAGVVADHGADSVQSDEGKKTPRGMKENKSSFKGGSADAVGGDGEEDAVAEAEAEDGNAQGAGASAGGGLFSKFLNLVKGQGGEEKVEETKEEMKKEGKEVEELNGKENDNNSNEESDGNNKTKGTERTRKVDAYTFYIGTNRANALDLCQRLQLFKSLHEFVKEQNGGNEYSFRLPLRANSSAITDVASGVVEDGKKSHLLEEKNESGGEVKAEMKVEMKEEVKAEMKAEEGEVKVEPVGNALSEAPTETKDEMNDYLKLKLPDYIFNHLRDLATKDVKAWSKEDDENLIKGVYVYGFGSVNEICADVNLNLSHIKNVKCDKVKVRCVRILKMIDEFHCNVKDDTTSRKRRRVRNRSRNNEVTKGVEGKGVGTSGGATNYKKVKQEEEEAGEGDAVTESTGGAASLAKGSNGSNHRQSYYSRRSSERVKAIYMNDEKEEGVVTKKRAIYPSGGSLKRGEKVEKVEHINGAESTPQNERRKGGTRSGSVAKGERSANQNNNNSSSSVGILGSMVSVGSMGSLGSNTLNSRKSKNHPRGGEGSECGSSNENKSFVSKEDGEQGVKGIMGSAEIGEGSMTRRRSNRSISVKKYNTADNEGGKMTRRKSSRVRRGRNDVSSSPLSAGKDNALASNEGEYFDSYADLSIDPEGGAGGEIGTLEVEDEMDGQVNEQMDEQLDEQLDEQMDEQMDGEQRKREKKHSKKKKKKKKLSDDEVLHKIRSCNLKEMNQHSMNKLAKKYVKKHKKLLRVVKKITQLGEQDILHLQEQEQTAGEAADQGSSSSATRTSALDKWKSPEIKEKINEFILFIGNHIRKIGDVCPDKECGEILSRSGWEYVSKFLGETSESLQEKYAEGQREWQAKESSQLEQSKDNEDGVNCQGSITEDDLVAFFFSKRISNMCRLQGVEEAEEEDEDDEDDDEHSHEQLHGQSHDQPRRGRSMTNINFELE</sequence>
<keyword evidence="12" id="KW-0238">DNA-binding</keyword>
<comment type="subcellular location">
    <subcellularLocation>
        <location evidence="1">Nucleus</location>
    </subcellularLocation>
</comment>
<dbReference type="InterPro" id="IPR049730">
    <property type="entry name" value="SNF2/RAD54-like_C"/>
</dbReference>
<evidence type="ECO:0000259" key="9">
    <source>
        <dbReference type="PROSITE" id="PS50013"/>
    </source>
</evidence>
<feature type="region of interest" description="Disordered" evidence="8">
    <location>
        <begin position="2605"/>
        <end position="2685"/>
    </location>
</feature>
<reference evidence="12 13" key="1">
    <citation type="submission" date="2017-05" db="EMBL/GenBank/DDBJ databases">
        <title>PacBio assembly of a Plasmodium knowlesi genome sequence with Hi-C correction and manual annotation of the SICAvar gene family.</title>
        <authorList>
            <person name="Lapp S.A."/>
            <person name="Geraldo J.A."/>
            <person name="Chien J.-T."/>
            <person name="Ay F."/>
            <person name="Pakala S.B."/>
            <person name="Batugedara G."/>
            <person name="Humphrey J.C."/>
            <person name="Debarry J.D."/>
            <person name="Le Roch K.G."/>
            <person name="Galinski M.R."/>
            <person name="Kissinger J.C."/>
        </authorList>
    </citation>
    <scope>NUCLEOTIDE SEQUENCE [LARGE SCALE GENOMIC DNA]</scope>
    <source>
        <strain evidence="13">Malayan Strain Pk1 (A+)</strain>
    </source>
</reference>
<dbReference type="Pfam" id="PF00176">
    <property type="entry name" value="SNF2-rel_dom"/>
    <property type="match status" value="1"/>
</dbReference>
<accession>A0A1Y3DU97</accession>
<keyword evidence="12" id="KW-0347">Helicase</keyword>
<feature type="compositionally biased region" description="Basic residues" evidence="8">
    <location>
        <begin position="2955"/>
        <end position="2968"/>
    </location>
</feature>
<dbReference type="InterPro" id="IPR023780">
    <property type="entry name" value="Chromo_domain"/>
</dbReference>
<feature type="compositionally biased region" description="Polar residues" evidence="8">
    <location>
        <begin position="3198"/>
        <end position="3207"/>
    </location>
</feature>
<evidence type="ECO:0000259" key="11">
    <source>
        <dbReference type="PROSITE" id="PS51194"/>
    </source>
</evidence>
<dbReference type="InterPro" id="IPR014001">
    <property type="entry name" value="Helicase_ATP-bd"/>
</dbReference>
<keyword evidence="5" id="KW-0067">ATP-binding</keyword>
<dbReference type="PROSITE" id="PS51194">
    <property type="entry name" value="HELICASE_CTER"/>
    <property type="match status" value="1"/>
</dbReference>
<feature type="compositionally biased region" description="Basic residues" evidence="8">
    <location>
        <begin position="2609"/>
        <end position="2618"/>
    </location>
</feature>
<dbReference type="OrthoDB" id="5857104at2759"/>
<feature type="region of interest" description="Disordered" evidence="8">
    <location>
        <begin position="2224"/>
        <end position="2326"/>
    </location>
</feature>
<evidence type="ECO:0000256" key="5">
    <source>
        <dbReference type="ARBA" id="ARBA00022840"/>
    </source>
</evidence>
<dbReference type="InterPro" id="IPR000330">
    <property type="entry name" value="SNF2_N"/>
</dbReference>
<evidence type="ECO:0000259" key="10">
    <source>
        <dbReference type="PROSITE" id="PS51192"/>
    </source>
</evidence>
<keyword evidence="3" id="KW-0547">Nucleotide-binding</keyword>
<keyword evidence="2" id="KW-0677">Repeat</keyword>
<feature type="region of interest" description="Disordered" evidence="8">
    <location>
        <begin position="3113"/>
        <end position="3138"/>
    </location>
</feature>
<feature type="compositionally biased region" description="Acidic residues" evidence="8">
    <location>
        <begin position="3165"/>
        <end position="3178"/>
    </location>
</feature>
<gene>
    <name evidence="12" type="primary">CHD1</name>
    <name evidence="12" type="ORF">PKNOH_S03323200</name>
</gene>
<dbReference type="GO" id="GO:0005634">
    <property type="term" value="C:nucleus"/>
    <property type="evidence" value="ECO:0007669"/>
    <property type="project" value="UniProtKB-SubCell"/>
</dbReference>
<dbReference type="Pfam" id="PF00271">
    <property type="entry name" value="Helicase_C"/>
    <property type="match status" value="1"/>
</dbReference>
<feature type="region of interest" description="Disordered" evidence="8">
    <location>
        <begin position="286"/>
        <end position="381"/>
    </location>
</feature>
<feature type="compositionally biased region" description="Polar residues" evidence="8">
    <location>
        <begin position="2658"/>
        <end position="2676"/>
    </location>
</feature>
<dbReference type="Gene3D" id="3.40.50.10810">
    <property type="entry name" value="Tandem AAA-ATPase domain"/>
    <property type="match status" value="1"/>
</dbReference>
<feature type="region of interest" description="Disordered" evidence="8">
    <location>
        <begin position="910"/>
        <end position="994"/>
    </location>
</feature>
<feature type="region of interest" description="Disordered" evidence="8">
    <location>
        <begin position="3162"/>
        <end position="3207"/>
    </location>
</feature>